<gene>
    <name evidence="2" type="ORF">LIN78_07350</name>
</gene>
<evidence type="ECO:0000256" key="1">
    <source>
        <dbReference type="SAM" id="Phobius"/>
    </source>
</evidence>
<protein>
    <submittedName>
        <fullName evidence="2">Uncharacterized protein</fullName>
    </submittedName>
</protein>
<accession>A0ABS8D571</accession>
<keyword evidence="1" id="KW-0812">Transmembrane</keyword>
<dbReference type="EMBL" id="JAJBZT010000003">
    <property type="protein sequence ID" value="MCB6183359.1"/>
    <property type="molecule type" value="Genomic_DNA"/>
</dbReference>
<organism evidence="2 3">
    <name type="scientific">Leeia speluncae</name>
    <dbReference type="NCBI Taxonomy" id="2884804"/>
    <lineage>
        <taxon>Bacteria</taxon>
        <taxon>Pseudomonadati</taxon>
        <taxon>Pseudomonadota</taxon>
        <taxon>Betaproteobacteria</taxon>
        <taxon>Neisseriales</taxon>
        <taxon>Leeiaceae</taxon>
        <taxon>Leeia</taxon>
    </lineage>
</organism>
<keyword evidence="3" id="KW-1185">Reference proteome</keyword>
<keyword evidence="1" id="KW-1133">Transmembrane helix</keyword>
<dbReference type="RefSeq" id="WP_227180048.1">
    <property type="nucleotide sequence ID" value="NZ_JAJBZT010000003.1"/>
</dbReference>
<sequence length="219" mass="24811">MQFSFCPTCGKKLDHFSSNASSCPSCASSTNGVKNSGNDDGLQTVKLFNIYAWLMVLVPLSGMTIEYFFQIHLTFEYWIIWIILCILDAKQIRAAGYTPPSFVWVYLLPPVYLWKRARASNQGRKHFWIWCLSLLLASGLAYLQAKKHYLERTACNMVTQGLSEQTHTGRSCKSVILGKEVSTGNYQAKAVLDNNAELNITLELHRDGRIEMKIPPHQL</sequence>
<evidence type="ECO:0000313" key="2">
    <source>
        <dbReference type="EMBL" id="MCB6183359.1"/>
    </source>
</evidence>
<name>A0ABS8D571_9NEIS</name>
<keyword evidence="1" id="KW-0472">Membrane</keyword>
<dbReference type="Proteomes" id="UP001165395">
    <property type="component" value="Unassembled WGS sequence"/>
</dbReference>
<comment type="caution">
    <text evidence="2">The sequence shown here is derived from an EMBL/GenBank/DDBJ whole genome shotgun (WGS) entry which is preliminary data.</text>
</comment>
<proteinExistence type="predicted"/>
<feature type="transmembrane region" description="Helical" evidence="1">
    <location>
        <begin position="126"/>
        <end position="143"/>
    </location>
</feature>
<feature type="transmembrane region" description="Helical" evidence="1">
    <location>
        <begin position="94"/>
        <end position="114"/>
    </location>
</feature>
<evidence type="ECO:0000313" key="3">
    <source>
        <dbReference type="Proteomes" id="UP001165395"/>
    </source>
</evidence>
<reference evidence="2" key="1">
    <citation type="submission" date="2021-10" db="EMBL/GenBank/DDBJ databases">
        <title>The complete genome sequence of Leeia sp. TBRC 13508.</title>
        <authorList>
            <person name="Charoenyingcharoen P."/>
            <person name="Yukphan P."/>
        </authorList>
    </citation>
    <scope>NUCLEOTIDE SEQUENCE</scope>
    <source>
        <strain evidence="2">TBRC 13508</strain>
    </source>
</reference>